<dbReference type="GO" id="GO:0032993">
    <property type="term" value="C:protein-DNA complex"/>
    <property type="evidence" value="ECO:0007669"/>
    <property type="project" value="TreeGrafter"/>
</dbReference>
<evidence type="ECO:0000313" key="7">
    <source>
        <dbReference type="Proteomes" id="UP000285324"/>
    </source>
</evidence>
<dbReference type="Gene3D" id="1.10.10.10">
    <property type="entry name" value="Winged helix-like DNA-binding domain superfamily/Winged helix DNA-binding domain"/>
    <property type="match status" value="1"/>
</dbReference>
<keyword evidence="3" id="KW-0238">DNA-binding</keyword>
<dbReference type="FunFam" id="1.10.10.10:FF:000001">
    <property type="entry name" value="LysR family transcriptional regulator"/>
    <property type="match status" value="1"/>
</dbReference>
<dbReference type="Proteomes" id="UP000285324">
    <property type="component" value="Unassembled WGS sequence"/>
</dbReference>
<evidence type="ECO:0000259" key="5">
    <source>
        <dbReference type="PROSITE" id="PS50931"/>
    </source>
</evidence>
<comment type="caution">
    <text evidence="6">The sequence shown here is derived from an EMBL/GenBank/DDBJ whole genome shotgun (WGS) entry which is preliminary data.</text>
</comment>
<dbReference type="InterPro" id="IPR000847">
    <property type="entry name" value="LysR_HTH_N"/>
</dbReference>
<dbReference type="SUPFAM" id="SSF46785">
    <property type="entry name" value="Winged helix' DNA-binding domain"/>
    <property type="match status" value="1"/>
</dbReference>
<keyword evidence="4" id="KW-0804">Transcription</keyword>
<dbReference type="InterPro" id="IPR036388">
    <property type="entry name" value="WH-like_DNA-bd_sf"/>
</dbReference>
<evidence type="ECO:0000256" key="1">
    <source>
        <dbReference type="ARBA" id="ARBA00009437"/>
    </source>
</evidence>
<keyword evidence="2" id="KW-0805">Transcription regulation</keyword>
<evidence type="ECO:0000256" key="3">
    <source>
        <dbReference type="ARBA" id="ARBA00023125"/>
    </source>
</evidence>
<dbReference type="InterPro" id="IPR036390">
    <property type="entry name" value="WH_DNA-bd_sf"/>
</dbReference>
<comment type="similarity">
    <text evidence="1">Belongs to the LysR transcriptional regulatory family.</text>
</comment>
<sequence>MELRHLQSFMVLATELNFTRAALRLHIAQPPLSQRIRELEDELGVKLFDRSTRKVTLTVAGRVFLDSIQPMFRQLDGAVEACRKAGRGETGSLRLGYTGRASHVRLPGLVRDCRRHYSDIALDIQGPLPTGELRLKLLDGTLDAALCFLPLEGKHIASHEFMLSEFSIALADAHPLAAKAELRVADLAQEPFIAYPSGKGFHLRDAMDAICLEAGFLPRVLRETEASQTLLCLVAAGTGVAIIPRDIESFNMEGVMFRPLPADAPKLQHGIAWLETNQNPALGRLLALCGVGGVAG</sequence>
<dbReference type="EMBL" id="QVXO01000057">
    <property type="protein sequence ID" value="RPJ88683.1"/>
    <property type="molecule type" value="Genomic_DNA"/>
</dbReference>
<proteinExistence type="inferred from homology"/>
<dbReference type="Gene3D" id="3.40.190.10">
    <property type="entry name" value="Periplasmic binding protein-like II"/>
    <property type="match status" value="2"/>
</dbReference>
<dbReference type="AlphaFoldDB" id="A0A424W613"/>
<name>A0A424W613_ALCXX</name>
<reference evidence="6 7" key="1">
    <citation type="submission" date="2018-08" db="EMBL/GenBank/DDBJ databases">
        <title>Achromobacter xylosoxidans Genome sequencing and assembly.</title>
        <authorList>
            <person name="Wang R."/>
            <person name="Rensing C."/>
            <person name="Li Y."/>
        </authorList>
    </citation>
    <scope>NUCLEOTIDE SEQUENCE [LARGE SCALE GENOMIC DNA]</scope>
    <source>
        <strain evidence="6 7">GD003A</strain>
    </source>
</reference>
<dbReference type="OrthoDB" id="646694at2"/>
<feature type="domain" description="HTH lysR-type" evidence="5">
    <location>
        <begin position="1"/>
        <end position="58"/>
    </location>
</feature>
<dbReference type="PANTHER" id="PTHR30346:SF0">
    <property type="entry name" value="HCA OPERON TRANSCRIPTIONAL ACTIVATOR HCAR"/>
    <property type="match status" value="1"/>
</dbReference>
<evidence type="ECO:0000256" key="2">
    <source>
        <dbReference type="ARBA" id="ARBA00023015"/>
    </source>
</evidence>
<protein>
    <submittedName>
        <fullName evidence="6">LysR family transcriptional regulator</fullName>
    </submittedName>
</protein>
<evidence type="ECO:0000313" key="6">
    <source>
        <dbReference type="EMBL" id="RPJ88683.1"/>
    </source>
</evidence>
<gene>
    <name evidence="6" type="ORF">DY367_26405</name>
</gene>
<dbReference type="PROSITE" id="PS50931">
    <property type="entry name" value="HTH_LYSR"/>
    <property type="match status" value="1"/>
</dbReference>
<dbReference type="SUPFAM" id="SSF53850">
    <property type="entry name" value="Periplasmic binding protein-like II"/>
    <property type="match status" value="1"/>
</dbReference>
<dbReference type="GO" id="GO:0003700">
    <property type="term" value="F:DNA-binding transcription factor activity"/>
    <property type="evidence" value="ECO:0007669"/>
    <property type="project" value="InterPro"/>
</dbReference>
<dbReference type="RefSeq" id="WP_059371955.1">
    <property type="nucleotide sequence ID" value="NZ_CP061008.1"/>
</dbReference>
<organism evidence="6 7">
    <name type="scientific">Alcaligenes xylosoxydans xylosoxydans</name>
    <name type="common">Achromobacter xylosoxidans</name>
    <dbReference type="NCBI Taxonomy" id="85698"/>
    <lineage>
        <taxon>Bacteria</taxon>
        <taxon>Pseudomonadati</taxon>
        <taxon>Pseudomonadota</taxon>
        <taxon>Betaproteobacteria</taxon>
        <taxon>Burkholderiales</taxon>
        <taxon>Alcaligenaceae</taxon>
        <taxon>Achromobacter</taxon>
    </lineage>
</organism>
<dbReference type="PRINTS" id="PR00039">
    <property type="entry name" value="HTHLYSR"/>
</dbReference>
<evidence type="ECO:0000256" key="4">
    <source>
        <dbReference type="ARBA" id="ARBA00023163"/>
    </source>
</evidence>
<dbReference type="GO" id="GO:0003677">
    <property type="term" value="F:DNA binding"/>
    <property type="evidence" value="ECO:0007669"/>
    <property type="project" value="UniProtKB-KW"/>
</dbReference>
<dbReference type="Pfam" id="PF00126">
    <property type="entry name" value="HTH_1"/>
    <property type="match status" value="1"/>
</dbReference>
<dbReference type="Pfam" id="PF03466">
    <property type="entry name" value="LysR_substrate"/>
    <property type="match status" value="1"/>
</dbReference>
<accession>A0A424W613</accession>
<dbReference type="CDD" id="cd08414">
    <property type="entry name" value="PBP2_LTTR_aromatics_like"/>
    <property type="match status" value="1"/>
</dbReference>
<dbReference type="PANTHER" id="PTHR30346">
    <property type="entry name" value="TRANSCRIPTIONAL DUAL REGULATOR HCAR-RELATED"/>
    <property type="match status" value="1"/>
</dbReference>
<dbReference type="InterPro" id="IPR005119">
    <property type="entry name" value="LysR_subst-bd"/>
</dbReference>